<sequence length="117" mass="13655">MQVFHAAARSTRQFRNTADDLAAHRQPVRLIHDAAVCIDGEQIHIAVRFQRSVIRLRRNLRRGDGAVNRSDPLVEIAVVQQHRLNEPDERNRQHGHAQKRQHEFCRNVLHTLPPEKR</sequence>
<dbReference type="EMBL" id="VSSQ01056204">
    <property type="protein sequence ID" value="MPN10064.1"/>
    <property type="molecule type" value="Genomic_DNA"/>
</dbReference>
<evidence type="ECO:0000313" key="2">
    <source>
        <dbReference type="EMBL" id="MPN10064.1"/>
    </source>
</evidence>
<protein>
    <submittedName>
        <fullName evidence="2">Uncharacterized protein</fullName>
    </submittedName>
</protein>
<reference evidence="2" key="1">
    <citation type="submission" date="2019-08" db="EMBL/GenBank/DDBJ databases">
        <authorList>
            <person name="Kucharzyk K."/>
            <person name="Murdoch R.W."/>
            <person name="Higgins S."/>
            <person name="Loffler F."/>
        </authorList>
    </citation>
    <scope>NUCLEOTIDE SEQUENCE</scope>
</reference>
<name>A0A645FBY0_9ZZZZ</name>
<feature type="region of interest" description="Disordered" evidence="1">
    <location>
        <begin position="84"/>
        <end position="117"/>
    </location>
</feature>
<gene>
    <name evidence="2" type="ORF">SDC9_157357</name>
</gene>
<comment type="caution">
    <text evidence="2">The sequence shown here is derived from an EMBL/GenBank/DDBJ whole genome shotgun (WGS) entry which is preliminary data.</text>
</comment>
<organism evidence="2">
    <name type="scientific">bioreactor metagenome</name>
    <dbReference type="NCBI Taxonomy" id="1076179"/>
    <lineage>
        <taxon>unclassified sequences</taxon>
        <taxon>metagenomes</taxon>
        <taxon>ecological metagenomes</taxon>
    </lineage>
</organism>
<accession>A0A645FBY0</accession>
<dbReference type="AlphaFoldDB" id="A0A645FBY0"/>
<proteinExistence type="predicted"/>
<evidence type="ECO:0000256" key="1">
    <source>
        <dbReference type="SAM" id="MobiDB-lite"/>
    </source>
</evidence>